<sequence>MAGVNKVIIVGNLGNDPDMRTMPNGDAVATLSVATSESWNDKMTGERREVTEWHRIVFFRRQAEVAGQYLRKGSKVYVEGKLKTRKWQDQNGQDRYTTEIQGDVLQMLDSRSSGGDFGGNQGGGWNQAPAPQNYNQGYNNDNYAQNNFGNAQPQTAKAPAKPAPQAEPPMDNFDDDIPF</sequence>
<keyword evidence="2" id="KW-0235">DNA replication</keyword>
<evidence type="ECO:0000256" key="3">
    <source>
        <dbReference type="PIRNR" id="PIRNR002070"/>
    </source>
</evidence>
<name>A0A806JDJ0_GLAPU</name>
<protein>
    <recommendedName>
        <fullName evidence="2 3">Single-stranded DNA-binding protein</fullName>
        <shortName evidence="2">SSB</shortName>
    </recommendedName>
</protein>
<dbReference type="Proteomes" id="UP000014672">
    <property type="component" value="Chromosome"/>
</dbReference>
<dbReference type="KEGG" id="hpaz:K756_04665"/>
<organism evidence="5 6">
    <name type="scientific">Glaesserella parasuis ZJ0906</name>
    <dbReference type="NCBI Taxonomy" id="1322346"/>
    <lineage>
        <taxon>Bacteria</taxon>
        <taxon>Pseudomonadati</taxon>
        <taxon>Pseudomonadota</taxon>
        <taxon>Gammaproteobacteria</taxon>
        <taxon>Pasteurellales</taxon>
        <taxon>Pasteurellaceae</taxon>
        <taxon>Glaesserella</taxon>
    </lineage>
</organism>
<dbReference type="GO" id="GO:0006310">
    <property type="term" value="P:DNA recombination"/>
    <property type="evidence" value="ECO:0007669"/>
    <property type="project" value="UniProtKB-UniRule"/>
</dbReference>
<comment type="function">
    <text evidence="2">Plays an important role in DNA replication, recombination and repair. Binds to ssDNA and to an array of partner proteins to recruit them to their sites of action during DNA metabolism.</text>
</comment>
<dbReference type="GO" id="GO:0009295">
    <property type="term" value="C:nucleoid"/>
    <property type="evidence" value="ECO:0007669"/>
    <property type="project" value="TreeGrafter"/>
</dbReference>
<dbReference type="CDD" id="cd04496">
    <property type="entry name" value="SSB_OBF"/>
    <property type="match status" value="1"/>
</dbReference>
<dbReference type="SUPFAM" id="SSF50249">
    <property type="entry name" value="Nucleic acid-binding proteins"/>
    <property type="match status" value="1"/>
</dbReference>
<feature type="compositionally biased region" description="Gly residues" evidence="4">
    <location>
        <begin position="115"/>
        <end position="125"/>
    </location>
</feature>
<keyword evidence="2" id="KW-0233">DNA recombination</keyword>
<dbReference type="PIRSF" id="PIRSF002070">
    <property type="entry name" value="SSB"/>
    <property type="match status" value="1"/>
</dbReference>
<proteinExistence type="inferred from homology"/>
<reference evidence="5 6" key="1">
    <citation type="journal article" date="2013" name="PLoS ONE">
        <title>Complete Genome Analysis of a Haemophilus parasuis Serovar 12 Strain from China.</title>
        <authorList>
            <person name="Li Y."/>
            <person name="Kwok A.H."/>
            <person name="Jiang J."/>
            <person name="Zou Y."/>
            <person name="Zheng F."/>
            <person name="Chen P."/>
            <person name="Hou C."/>
            <person name="Leung F.C."/>
            <person name="Jiang P."/>
        </authorList>
    </citation>
    <scope>NUCLEOTIDE SEQUENCE [LARGE SCALE GENOMIC DNA]</scope>
    <source>
        <strain evidence="5 6">ZJ0906</strain>
    </source>
</reference>
<accession>A0A806JDJ0</accession>
<dbReference type="GO" id="GO:0006281">
    <property type="term" value="P:DNA repair"/>
    <property type="evidence" value="ECO:0007669"/>
    <property type="project" value="UniProtKB-UniRule"/>
</dbReference>
<dbReference type="GO" id="GO:0006260">
    <property type="term" value="P:DNA replication"/>
    <property type="evidence" value="ECO:0007669"/>
    <property type="project" value="UniProtKB-UniRule"/>
</dbReference>
<feature type="region of interest" description="Disordered" evidence="4">
    <location>
        <begin position="114"/>
        <end position="179"/>
    </location>
</feature>
<dbReference type="InterPro" id="IPR000424">
    <property type="entry name" value="Primosome_PriB/ssb"/>
</dbReference>
<evidence type="ECO:0000256" key="4">
    <source>
        <dbReference type="SAM" id="MobiDB-lite"/>
    </source>
</evidence>
<dbReference type="PANTHER" id="PTHR10302">
    <property type="entry name" value="SINGLE-STRANDED DNA-BINDING PROTEIN"/>
    <property type="match status" value="1"/>
</dbReference>
<dbReference type="InterPro" id="IPR011344">
    <property type="entry name" value="ssDNA-bd"/>
</dbReference>
<dbReference type="Pfam" id="PF00436">
    <property type="entry name" value="SSB"/>
    <property type="match status" value="1"/>
</dbReference>
<feature type="compositionally biased region" description="Low complexity" evidence="4">
    <location>
        <begin position="132"/>
        <end position="160"/>
    </location>
</feature>
<comment type="subunit">
    <text evidence="2">Homotetramer.</text>
</comment>
<feature type="short sequence motif" description="Important for interaction with partner proteins" evidence="2">
    <location>
        <begin position="174"/>
        <end position="179"/>
    </location>
</feature>
<keyword evidence="2" id="KW-0234">DNA repair</keyword>
<dbReference type="NCBIfam" id="TIGR00621">
    <property type="entry name" value="ssb"/>
    <property type="match status" value="1"/>
</dbReference>
<dbReference type="PANTHER" id="PTHR10302:SF27">
    <property type="entry name" value="SINGLE-STRANDED DNA-BINDING PROTEIN"/>
    <property type="match status" value="1"/>
</dbReference>
<dbReference type="PROSITE" id="PS50935">
    <property type="entry name" value="SSB"/>
    <property type="match status" value="1"/>
</dbReference>
<dbReference type="Gene3D" id="2.40.50.140">
    <property type="entry name" value="Nucleic acid-binding proteins"/>
    <property type="match status" value="1"/>
</dbReference>
<dbReference type="EMBL" id="CP005384">
    <property type="protein sequence ID" value="AGO16142.1"/>
    <property type="molecule type" value="Genomic_DNA"/>
</dbReference>
<dbReference type="InterPro" id="IPR012340">
    <property type="entry name" value="NA-bd_OB-fold"/>
</dbReference>
<keyword evidence="2" id="KW-0227">DNA damage</keyword>
<evidence type="ECO:0000313" key="6">
    <source>
        <dbReference type="Proteomes" id="UP000014672"/>
    </source>
</evidence>
<gene>
    <name evidence="5" type="ORF">K756_04665</name>
</gene>
<keyword evidence="1 2" id="KW-0238">DNA-binding</keyword>
<comment type="caution">
    <text evidence="2">Lacks conserved residue(s) required for the propagation of feature annotation.</text>
</comment>
<evidence type="ECO:0000256" key="1">
    <source>
        <dbReference type="ARBA" id="ARBA00023125"/>
    </source>
</evidence>
<dbReference type="GO" id="GO:0003697">
    <property type="term" value="F:single-stranded DNA binding"/>
    <property type="evidence" value="ECO:0007669"/>
    <property type="project" value="UniProtKB-UniRule"/>
</dbReference>
<evidence type="ECO:0000256" key="2">
    <source>
        <dbReference type="HAMAP-Rule" id="MF_00984"/>
    </source>
</evidence>
<dbReference type="AlphaFoldDB" id="A0A806JDJ0"/>
<evidence type="ECO:0000313" key="5">
    <source>
        <dbReference type="EMBL" id="AGO16142.1"/>
    </source>
</evidence>
<dbReference type="HAMAP" id="MF_00984">
    <property type="entry name" value="SSB"/>
    <property type="match status" value="1"/>
</dbReference>